<keyword evidence="3" id="KW-0731">Sigma factor</keyword>
<gene>
    <name evidence="7" type="ORF">IIF7_04776</name>
</gene>
<dbReference type="GO" id="GO:0016987">
    <property type="term" value="F:sigma factor activity"/>
    <property type="evidence" value="ECO:0007669"/>
    <property type="project" value="UniProtKB-KW"/>
</dbReference>
<dbReference type="Pfam" id="PF04542">
    <property type="entry name" value="Sigma70_r2"/>
    <property type="match status" value="1"/>
</dbReference>
<dbReference type="InterPro" id="IPR013325">
    <property type="entry name" value="RNA_pol_sigma_r2"/>
</dbReference>
<evidence type="ECO:0000256" key="1">
    <source>
        <dbReference type="ARBA" id="ARBA00010641"/>
    </source>
</evidence>
<comment type="caution">
    <text evidence="7">The sequence shown here is derived from an EMBL/GenBank/DDBJ whole genome shotgun (WGS) entry which is preliminary data.</text>
</comment>
<evidence type="ECO:0000256" key="3">
    <source>
        <dbReference type="ARBA" id="ARBA00023082"/>
    </source>
</evidence>
<dbReference type="SUPFAM" id="SSF88946">
    <property type="entry name" value="Sigma2 domain of RNA polymerase sigma factors"/>
    <property type="match status" value="1"/>
</dbReference>
<protein>
    <submittedName>
        <fullName evidence="7">ECF subfamily RNA polymerase sigma-24 factor</fullName>
    </submittedName>
</protein>
<organism evidence="7 8">
    <name type="scientific">Zunongwangia atlantica 22II14-10F7</name>
    <dbReference type="NCBI Taxonomy" id="1185767"/>
    <lineage>
        <taxon>Bacteria</taxon>
        <taxon>Pseudomonadati</taxon>
        <taxon>Bacteroidota</taxon>
        <taxon>Flavobacteriia</taxon>
        <taxon>Flavobacteriales</taxon>
        <taxon>Flavobacteriaceae</taxon>
        <taxon>Zunongwangia</taxon>
    </lineage>
</organism>
<evidence type="ECO:0000256" key="4">
    <source>
        <dbReference type="ARBA" id="ARBA00023163"/>
    </source>
</evidence>
<sequence>MSNPAMKSNKKIIQELKKGKKSTFKDIYFLYYDKLFHVCKKFDFKVLSPQDFVQEAFLKIYNNRHQLNEEAPLEAQIIVICKNLIFNHLNREKKIIPLHPDFLKNEQDLEEAEHHLEFKKEHLFKLIEELPLQQKKIFKLHKIDNYSYKEIASLTQLSPKTIANHIYLANNFIRKNIKKA</sequence>
<evidence type="ECO:0000256" key="2">
    <source>
        <dbReference type="ARBA" id="ARBA00023015"/>
    </source>
</evidence>
<evidence type="ECO:0000313" key="7">
    <source>
        <dbReference type="EMBL" id="ORL46805.1"/>
    </source>
</evidence>
<dbReference type="Gene3D" id="1.10.1740.10">
    <property type="match status" value="1"/>
</dbReference>
<dbReference type="InterPro" id="IPR013249">
    <property type="entry name" value="RNA_pol_sigma70_r4_t2"/>
</dbReference>
<keyword evidence="8" id="KW-1185">Reference proteome</keyword>
<dbReference type="SUPFAM" id="SSF88659">
    <property type="entry name" value="Sigma3 and sigma4 domains of RNA polymerase sigma factors"/>
    <property type="match status" value="1"/>
</dbReference>
<feature type="domain" description="RNA polymerase sigma-70 region 2" evidence="5">
    <location>
        <begin position="31"/>
        <end position="94"/>
    </location>
</feature>
<dbReference type="GO" id="GO:0006352">
    <property type="term" value="P:DNA-templated transcription initiation"/>
    <property type="evidence" value="ECO:0007669"/>
    <property type="project" value="InterPro"/>
</dbReference>
<dbReference type="NCBIfam" id="TIGR02937">
    <property type="entry name" value="sigma70-ECF"/>
    <property type="match status" value="1"/>
</dbReference>
<dbReference type="PANTHER" id="PTHR43133:SF46">
    <property type="entry name" value="RNA POLYMERASE SIGMA-70 FACTOR ECF SUBFAMILY"/>
    <property type="match status" value="1"/>
</dbReference>
<dbReference type="Gene3D" id="1.10.10.10">
    <property type="entry name" value="Winged helix-like DNA-binding domain superfamily/Winged helix DNA-binding domain"/>
    <property type="match status" value="1"/>
</dbReference>
<evidence type="ECO:0000313" key="8">
    <source>
        <dbReference type="Proteomes" id="UP000192746"/>
    </source>
</evidence>
<dbReference type="PANTHER" id="PTHR43133">
    <property type="entry name" value="RNA POLYMERASE ECF-TYPE SIGMA FACTO"/>
    <property type="match status" value="1"/>
</dbReference>
<dbReference type="InterPro" id="IPR036388">
    <property type="entry name" value="WH-like_DNA-bd_sf"/>
</dbReference>
<reference evidence="7 8" key="1">
    <citation type="submission" date="2013-04" db="EMBL/GenBank/DDBJ databases">
        <title>Zunongwangia sp. 22II14-10F7 Genome Sequencing.</title>
        <authorList>
            <person name="Lai Q."/>
            <person name="Shao Z."/>
        </authorList>
    </citation>
    <scope>NUCLEOTIDE SEQUENCE [LARGE SCALE GENOMIC DNA]</scope>
    <source>
        <strain evidence="7 8">22II14-10F7</strain>
    </source>
</reference>
<keyword evidence="2" id="KW-0805">Transcription regulation</keyword>
<name>A0A1Y1T8B9_9FLAO</name>
<dbReference type="EMBL" id="ARYN01000003">
    <property type="protein sequence ID" value="ORL46805.1"/>
    <property type="molecule type" value="Genomic_DNA"/>
</dbReference>
<dbReference type="GO" id="GO:0003677">
    <property type="term" value="F:DNA binding"/>
    <property type="evidence" value="ECO:0007669"/>
    <property type="project" value="InterPro"/>
</dbReference>
<keyword evidence="4" id="KW-0804">Transcription</keyword>
<accession>A0A1Y1T8B9</accession>
<evidence type="ECO:0000259" key="6">
    <source>
        <dbReference type="Pfam" id="PF08281"/>
    </source>
</evidence>
<evidence type="ECO:0000259" key="5">
    <source>
        <dbReference type="Pfam" id="PF04542"/>
    </source>
</evidence>
<dbReference type="InterPro" id="IPR013324">
    <property type="entry name" value="RNA_pol_sigma_r3/r4-like"/>
</dbReference>
<dbReference type="STRING" id="1185767.IIF7_04776"/>
<dbReference type="InterPro" id="IPR039425">
    <property type="entry name" value="RNA_pol_sigma-70-like"/>
</dbReference>
<dbReference type="Proteomes" id="UP000192746">
    <property type="component" value="Unassembled WGS sequence"/>
</dbReference>
<dbReference type="InterPro" id="IPR014284">
    <property type="entry name" value="RNA_pol_sigma-70_dom"/>
</dbReference>
<dbReference type="InterPro" id="IPR007627">
    <property type="entry name" value="RNA_pol_sigma70_r2"/>
</dbReference>
<proteinExistence type="inferred from homology"/>
<dbReference type="AlphaFoldDB" id="A0A1Y1T8B9"/>
<comment type="similarity">
    <text evidence="1">Belongs to the sigma-70 factor family. ECF subfamily.</text>
</comment>
<feature type="domain" description="RNA polymerase sigma factor 70 region 4 type 2" evidence="6">
    <location>
        <begin position="125"/>
        <end position="169"/>
    </location>
</feature>
<dbReference type="Pfam" id="PF08281">
    <property type="entry name" value="Sigma70_r4_2"/>
    <property type="match status" value="1"/>
</dbReference>